<protein>
    <submittedName>
        <fullName evidence="2">Uncharacterized protein</fullName>
    </submittedName>
</protein>
<evidence type="ECO:0000313" key="3">
    <source>
        <dbReference type="Proteomes" id="UP000250235"/>
    </source>
</evidence>
<keyword evidence="1" id="KW-0812">Transmembrane</keyword>
<feature type="transmembrane region" description="Helical" evidence="1">
    <location>
        <begin position="123"/>
        <end position="145"/>
    </location>
</feature>
<keyword evidence="3" id="KW-1185">Reference proteome</keyword>
<dbReference type="Proteomes" id="UP000250235">
    <property type="component" value="Unassembled WGS sequence"/>
</dbReference>
<evidence type="ECO:0000313" key="2">
    <source>
        <dbReference type="EMBL" id="KZV30533.1"/>
    </source>
</evidence>
<gene>
    <name evidence="2" type="ORF">F511_27461</name>
</gene>
<reference evidence="2 3" key="1">
    <citation type="journal article" date="2015" name="Proc. Natl. Acad. Sci. U.S.A.">
        <title>The resurrection genome of Boea hygrometrica: A blueprint for survival of dehydration.</title>
        <authorList>
            <person name="Xiao L."/>
            <person name="Yang G."/>
            <person name="Zhang L."/>
            <person name="Yang X."/>
            <person name="Zhao S."/>
            <person name="Ji Z."/>
            <person name="Zhou Q."/>
            <person name="Hu M."/>
            <person name="Wang Y."/>
            <person name="Chen M."/>
            <person name="Xu Y."/>
            <person name="Jin H."/>
            <person name="Xiao X."/>
            <person name="Hu G."/>
            <person name="Bao F."/>
            <person name="Hu Y."/>
            <person name="Wan P."/>
            <person name="Li L."/>
            <person name="Deng X."/>
            <person name="Kuang T."/>
            <person name="Xiang C."/>
            <person name="Zhu J.K."/>
            <person name="Oliver M.J."/>
            <person name="He Y."/>
        </authorList>
    </citation>
    <scope>NUCLEOTIDE SEQUENCE [LARGE SCALE GENOMIC DNA]</scope>
    <source>
        <strain evidence="3">cv. XS01</strain>
    </source>
</reference>
<proteinExistence type="predicted"/>
<dbReference type="EMBL" id="KV008255">
    <property type="protein sequence ID" value="KZV30533.1"/>
    <property type="molecule type" value="Genomic_DNA"/>
</dbReference>
<feature type="transmembrane region" description="Helical" evidence="1">
    <location>
        <begin position="48"/>
        <end position="71"/>
    </location>
</feature>
<feature type="transmembrane region" description="Helical" evidence="1">
    <location>
        <begin position="7"/>
        <end position="28"/>
    </location>
</feature>
<name>A0A2Z7B8J9_9LAMI</name>
<evidence type="ECO:0000256" key="1">
    <source>
        <dbReference type="SAM" id="Phobius"/>
    </source>
</evidence>
<accession>A0A2Z7B8J9</accession>
<organism evidence="2 3">
    <name type="scientific">Dorcoceras hygrometricum</name>
    <dbReference type="NCBI Taxonomy" id="472368"/>
    <lineage>
        <taxon>Eukaryota</taxon>
        <taxon>Viridiplantae</taxon>
        <taxon>Streptophyta</taxon>
        <taxon>Embryophyta</taxon>
        <taxon>Tracheophyta</taxon>
        <taxon>Spermatophyta</taxon>
        <taxon>Magnoliopsida</taxon>
        <taxon>eudicotyledons</taxon>
        <taxon>Gunneridae</taxon>
        <taxon>Pentapetalae</taxon>
        <taxon>asterids</taxon>
        <taxon>lamiids</taxon>
        <taxon>Lamiales</taxon>
        <taxon>Gesneriaceae</taxon>
        <taxon>Didymocarpoideae</taxon>
        <taxon>Trichosporeae</taxon>
        <taxon>Loxocarpinae</taxon>
        <taxon>Dorcoceras</taxon>
    </lineage>
</organism>
<keyword evidence="1" id="KW-0472">Membrane</keyword>
<sequence length="235" mass="26629">MQSPHTLVFKLLCSSELVCLSWSQLLLFCSELLSSVLSCFGTLLGSKLISQLVSFPASLFFDYGYLLVIFLHDGITRIHLTNLTSVIYPFFFGSSNHIFSDSAFTGEPAWVSLYCDMYMNSNLYLITVLSCCSPELLFLCCISLGVPPLFQFGHLLNSLQLYSNLFCYIRLIQLASVCYCICISLDLWRLIEYTLLLDFFFFYGAQDHVRLLKYFCLRISSSSSSSSFTINPSLS</sequence>
<dbReference type="AlphaFoldDB" id="A0A2Z7B8J9"/>
<feature type="transmembrane region" description="Helical" evidence="1">
    <location>
        <begin position="165"/>
        <end position="188"/>
    </location>
</feature>
<keyword evidence="1" id="KW-1133">Transmembrane helix</keyword>